<evidence type="ECO:0000313" key="1">
    <source>
        <dbReference type="EMBL" id="GAA2119330.1"/>
    </source>
</evidence>
<keyword evidence="2" id="KW-1185">Reference proteome</keyword>
<reference evidence="1 2" key="1">
    <citation type="journal article" date="2019" name="Int. J. Syst. Evol. Microbiol.">
        <title>The Global Catalogue of Microorganisms (GCM) 10K type strain sequencing project: providing services to taxonomists for standard genome sequencing and annotation.</title>
        <authorList>
            <consortium name="The Broad Institute Genomics Platform"/>
            <consortium name="The Broad Institute Genome Sequencing Center for Infectious Disease"/>
            <person name="Wu L."/>
            <person name="Ma J."/>
        </authorList>
    </citation>
    <scope>NUCLEOTIDE SEQUENCE [LARGE SCALE GENOMIC DNA]</scope>
    <source>
        <strain evidence="1 2">JCM 16021</strain>
    </source>
</reference>
<gene>
    <name evidence="1" type="ORF">GCM10009843_11950</name>
</gene>
<proteinExistence type="predicted"/>
<dbReference type="Proteomes" id="UP001500575">
    <property type="component" value="Unassembled WGS sequence"/>
</dbReference>
<name>A0ABN2XZE6_9ACTN</name>
<sequence length="177" mass="19856">MLPPPRSQTSIDRLYASATTPDGAVSASITDRVHVQVRMMPDYYEQASATDLERQLSRLGRLLFAARMKEYYKVRSEDFGELVTREPSPLGRQDEEYVERRSRLVATGEAADGRVRISVVGMEQWGVQIAQDAPRTMSEESFCKAVSDAATLLVTEQFAEVRMLKREVYGGMESPTA</sequence>
<dbReference type="EMBL" id="BAAAQQ010000003">
    <property type="protein sequence ID" value="GAA2119330.1"/>
    <property type="molecule type" value="Genomic_DNA"/>
</dbReference>
<dbReference type="RefSeq" id="WP_344302755.1">
    <property type="nucleotide sequence ID" value="NZ_BAAAQQ010000003.1"/>
</dbReference>
<evidence type="ECO:0000313" key="2">
    <source>
        <dbReference type="Proteomes" id="UP001500575"/>
    </source>
</evidence>
<protein>
    <submittedName>
        <fullName evidence="1">Uncharacterized protein</fullName>
    </submittedName>
</protein>
<organism evidence="1 2">
    <name type="scientific">Nocardioides bigeumensis</name>
    <dbReference type="NCBI Taxonomy" id="433657"/>
    <lineage>
        <taxon>Bacteria</taxon>
        <taxon>Bacillati</taxon>
        <taxon>Actinomycetota</taxon>
        <taxon>Actinomycetes</taxon>
        <taxon>Propionibacteriales</taxon>
        <taxon>Nocardioidaceae</taxon>
        <taxon>Nocardioides</taxon>
    </lineage>
</organism>
<accession>A0ABN2XZE6</accession>
<comment type="caution">
    <text evidence="1">The sequence shown here is derived from an EMBL/GenBank/DDBJ whole genome shotgun (WGS) entry which is preliminary data.</text>
</comment>